<protein>
    <submittedName>
        <fullName evidence="1">Uncharacterized protein</fullName>
    </submittedName>
</protein>
<keyword evidence="2" id="KW-1185">Reference proteome</keyword>
<proteinExistence type="predicted"/>
<accession>A0A5B7G541</accession>
<comment type="caution">
    <text evidence="1">The sequence shown here is derived from an EMBL/GenBank/DDBJ whole genome shotgun (WGS) entry which is preliminary data.</text>
</comment>
<evidence type="ECO:0000313" key="2">
    <source>
        <dbReference type="Proteomes" id="UP000324222"/>
    </source>
</evidence>
<dbReference type="Proteomes" id="UP000324222">
    <property type="component" value="Unassembled WGS sequence"/>
</dbReference>
<dbReference type="AlphaFoldDB" id="A0A5B7G541"/>
<reference evidence="1 2" key="1">
    <citation type="submission" date="2019-05" db="EMBL/GenBank/DDBJ databases">
        <title>Another draft genome of Portunus trituberculatus and its Hox gene families provides insights of decapod evolution.</title>
        <authorList>
            <person name="Jeong J.-H."/>
            <person name="Song I."/>
            <person name="Kim S."/>
            <person name="Choi T."/>
            <person name="Kim D."/>
            <person name="Ryu S."/>
            <person name="Kim W."/>
        </authorList>
    </citation>
    <scope>NUCLEOTIDE SEQUENCE [LARGE SCALE GENOMIC DNA]</scope>
    <source>
        <tissue evidence="1">Muscle</tissue>
    </source>
</reference>
<organism evidence="1 2">
    <name type="scientific">Portunus trituberculatus</name>
    <name type="common">Swimming crab</name>
    <name type="synonym">Neptunus trituberculatus</name>
    <dbReference type="NCBI Taxonomy" id="210409"/>
    <lineage>
        <taxon>Eukaryota</taxon>
        <taxon>Metazoa</taxon>
        <taxon>Ecdysozoa</taxon>
        <taxon>Arthropoda</taxon>
        <taxon>Crustacea</taxon>
        <taxon>Multicrustacea</taxon>
        <taxon>Malacostraca</taxon>
        <taxon>Eumalacostraca</taxon>
        <taxon>Eucarida</taxon>
        <taxon>Decapoda</taxon>
        <taxon>Pleocyemata</taxon>
        <taxon>Brachyura</taxon>
        <taxon>Eubrachyura</taxon>
        <taxon>Portunoidea</taxon>
        <taxon>Portunidae</taxon>
        <taxon>Portuninae</taxon>
        <taxon>Portunus</taxon>
    </lineage>
</organism>
<evidence type="ECO:0000313" key="1">
    <source>
        <dbReference type="EMBL" id="MPC52288.1"/>
    </source>
</evidence>
<dbReference type="EMBL" id="VSRR010010755">
    <property type="protein sequence ID" value="MPC52288.1"/>
    <property type="molecule type" value="Genomic_DNA"/>
</dbReference>
<name>A0A5B7G541_PORTR</name>
<gene>
    <name evidence="1" type="ORF">E2C01_046152</name>
</gene>
<sequence>MFHELCGYWQVLSCYLWANHFFNKIHINKNVAAHSGAEDMVSTAFLDLKAKVALPAGSTELVFTASTPMLLQLPTSHFPITDLTLSK</sequence>